<feature type="compositionally biased region" description="Basic and acidic residues" evidence="10">
    <location>
        <begin position="3648"/>
        <end position="3658"/>
    </location>
</feature>
<feature type="domain" description="EGF-like" evidence="13">
    <location>
        <begin position="1120"/>
        <end position="1167"/>
    </location>
</feature>
<dbReference type="Pfam" id="PF07645">
    <property type="entry name" value="EGF_CA"/>
    <property type="match status" value="8"/>
</dbReference>
<dbReference type="InterPro" id="IPR000152">
    <property type="entry name" value="EGF-type_Asp/Asn_hydroxyl_site"/>
</dbReference>
<keyword evidence="11" id="KW-1133">Transmembrane helix</keyword>
<feature type="compositionally biased region" description="Basic and acidic residues" evidence="10">
    <location>
        <begin position="3087"/>
        <end position="3099"/>
    </location>
</feature>
<feature type="region of interest" description="Disordered" evidence="10">
    <location>
        <begin position="3438"/>
        <end position="3758"/>
    </location>
</feature>
<evidence type="ECO:0000259" key="13">
    <source>
        <dbReference type="PROSITE" id="PS50026"/>
    </source>
</evidence>
<dbReference type="GO" id="GO:0006508">
    <property type="term" value="P:proteolysis"/>
    <property type="evidence" value="ECO:0007669"/>
    <property type="project" value="InterPro"/>
</dbReference>
<evidence type="ECO:0000259" key="16">
    <source>
        <dbReference type="PROSITE" id="PS50948"/>
    </source>
</evidence>
<feature type="compositionally biased region" description="Basic and acidic residues" evidence="10">
    <location>
        <begin position="3529"/>
        <end position="3538"/>
    </location>
</feature>
<feature type="region of interest" description="Disordered" evidence="10">
    <location>
        <begin position="2880"/>
        <end position="2936"/>
    </location>
</feature>
<dbReference type="PROSITE" id="PS01187">
    <property type="entry name" value="EGF_CA"/>
    <property type="match status" value="4"/>
</dbReference>
<feature type="domain" description="EGF-like" evidence="13">
    <location>
        <begin position="1265"/>
        <end position="1303"/>
    </location>
</feature>
<dbReference type="PhylomeDB" id="A0A0G4H481"/>
<dbReference type="SMART" id="SM01411">
    <property type="entry name" value="Ephrin_rec_like"/>
    <property type="match status" value="4"/>
</dbReference>
<feature type="domain" description="EGF-like" evidence="13">
    <location>
        <begin position="926"/>
        <end position="964"/>
    </location>
</feature>
<feature type="domain" description="EGF-like" evidence="13">
    <location>
        <begin position="884"/>
        <end position="925"/>
    </location>
</feature>
<dbReference type="InterPro" id="IPR000408">
    <property type="entry name" value="Reg_chr_condens"/>
</dbReference>
<feature type="compositionally biased region" description="Acidic residues" evidence="10">
    <location>
        <begin position="3559"/>
        <end position="3570"/>
    </location>
</feature>
<dbReference type="PANTHER" id="PTHR22870">
    <property type="entry name" value="REGULATOR OF CHROMOSOME CONDENSATION"/>
    <property type="match status" value="1"/>
</dbReference>
<dbReference type="PROSITE" id="PS50012">
    <property type="entry name" value="RCC1_3"/>
    <property type="match status" value="6"/>
</dbReference>
<feature type="compositionally biased region" description="Acidic residues" evidence="10">
    <location>
        <begin position="3504"/>
        <end position="3515"/>
    </location>
</feature>
<keyword evidence="11" id="KW-0472">Membrane</keyword>
<dbReference type="GO" id="GO:0005576">
    <property type="term" value="C:extracellular region"/>
    <property type="evidence" value="ECO:0007669"/>
    <property type="project" value="UniProtKB-SubCell"/>
</dbReference>
<feature type="compositionally biased region" description="Pro residues" evidence="10">
    <location>
        <begin position="3122"/>
        <end position="3131"/>
    </location>
</feature>
<dbReference type="Pfam" id="PF00024">
    <property type="entry name" value="PAN_1"/>
    <property type="match status" value="2"/>
</dbReference>
<feature type="repeat" description="RCC1" evidence="9">
    <location>
        <begin position="187"/>
        <end position="236"/>
    </location>
</feature>
<accession>A0A0G4H481</accession>
<gene>
    <name evidence="17" type="ORF">Cvel_5680</name>
</gene>
<evidence type="ECO:0000256" key="5">
    <source>
        <dbReference type="ARBA" id="ARBA00022737"/>
    </source>
</evidence>
<comment type="caution">
    <text evidence="8">Lacks conserved residue(s) required for the propagation of feature annotation.</text>
</comment>
<comment type="subcellular location">
    <subcellularLocation>
        <location evidence="1">Secreted</location>
    </subcellularLocation>
</comment>
<dbReference type="SUPFAM" id="SSF50985">
    <property type="entry name" value="RCC1/BLIP-II"/>
    <property type="match status" value="2"/>
</dbReference>
<feature type="compositionally biased region" description="Low complexity" evidence="10">
    <location>
        <begin position="3739"/>
        <end position="3749"/>
    </location>
</feature>
<dbReference type="Pfam" id="PF02494">
    <property type="entry name" value="HYR"/>
    <property type="match status" value="1"/>
</dbReference>
<feature type="chain" id="PRO_5005191564" description="HYR domain-containing protein" evidence="12">
    <location>
        <begin position="18"/>
        <end position="3758"/>
    </location>
</feature>
<evidence type="ECO:0000259" key="15">
    <source>
        <dbReference type="PROSITE" id="PS50923"/>
    </source>
</evidence>
<dbReference type="InterPro" id="IPR058923">
    <property type="entry name" value="RCC1-like_dom"/>
</dbReference>
<feature type="compositionally biased region" description="Basic and acidic residues" evidence="10">
    <location>
        <begin position="3017"/>
        <end position="3032"/>
    </location>
</feature>
<feature type="domain" description="Sushi" evidence="15">
    <location>
        <begin position="1699"/>
        <end position="1770"/>
    </location>
</feature>
<sequence length="3758" mass="400384">MRALGLFLCLLFRRSEALGVSAVSAGYGHSLLVDENGDVWSTGDGGQGQLGHGNTDSLDTWTKITSLSNVAKICTGDNHSGALTTSGDLYMWGNGNNGRLGTGNSAVQNTPQYIMGSVADLQCGMRHTVVLDTSGDVYTFGRGAQGALGHGDLNNQNSPTKISDLDAVTIVGVAAGESQSMAWTDTGALYVWGYERDGALGNGVTTQTYVTSPELASLPVGEVVVGGDMSDQVAAVVTQSGKLYVTGRGNQGRTGLGSTSNVATWTEAISSGVAGVAMGTRHTLVLMTDGTLQSTGQNNNGQLGDVSGSDQTSFSTVTGISGITDIAQVSAGEGMSLVVSSDGLVVFGDNSNGQLGVGSTTTSDCLETVSGFSTGTLTLCDMGGHGCDANAACADAGSCTVTCTCNSGYLGDGTTCATLCGANEYVSSNVCTACPAGTTNAANDDASGSDTTCDATLCGANEYVSSNVCTACAAGTENAANDDASGSDTTCDATLCGANEYVSSNVCTACPAGTTNAANDDASGSDTTCDATLCGANEYVSSNVCTACPAGTTNAANDDASGGDTTCDATLCGANEYVSSNICTACPAGTTNAANDDASGSDTACDPTLCGANEYVSSNVCAACAAGTTNAANDDASGSDTTCDATLCGANEYVSSNVCTACAAGTENAANDDASGSDTTCDEIDECSTTAHTCDYGATCTNSVGSFSCACDKSPGLRSLDNANDTLCIGCIDHGRYLSHGTPDVELNSIATVELCQAECEEDTTCTFFSYWSANWGTAGHAARERCYLYRTSGAGDSEYSSDRWNAMAGPKFCDCYDVGVRISGNVISSASTDTAVECNWNCHNDASCLFFSWEKTTTTCDLHSANDTAVSEHDIVSGPKDCNRDECTLGTHNCDGNATCSDEVHSFTCACNDGFSGADGTSCSDVDECTLNTHDCSYGAVCTNTNGSFSCECEANFRDVGTPNGTMCIGCWDPAVVVDPWDGPIVQTTGVASPDLCQSECMTNPNCFFFTHWEGVSGGLCNLQRNHTENERYTGTDKWIAVSGPKFCECYTVGQTLTGDIVNTFSSMMTAIKCQYHCFEDSSCNFFAFQHANGECTLHSTNTTATSNTTSVTGPRECYYDECTDVSYPHDCDAVATCTNTDGSFVCSCPSTGWYDVGSFNGTNCTNINECTETNALFSNDCHQFADCTDTNGSFTCACRLGFVEFAAVNGTNCTDIDECGTSAHDCDTRAACTNTNGSFTCECNTGYEDVPGLGAPSGTFCRDIDECTAGNDTCSSNGTCTNTFGSFSCGCNTGYNSTDSGVTCLDINECANDTMTNNCDGNATCTNEVASFTCACNSGYGALAALYLASLFQLCCSILALLRTLHILIERSFALQWWKAFVFRSASGVSFQVSCGSSYAVSLSNTGSVAADVCGVGAGESATSLNFDWASGPWTVGNQQYPVKTFRVSTCSAGTGFDSQISVTNVSNTACMGSQTDDGSATCAARPDAATVSFNGTEGEFYTVRVAGTSGTTGSFDLTASASCACADPDYTLVGELCNYDECALGVHRCARRTDYSNYTAGLTVATATCTDSIESYSCSCDLGFEDSGAAMGLGEAGLFCEGVYVHGWEEMSVVAGSQRGIRAVSCSEQPTFPSNGQLSFTDPVYTFQTLAETAFQCNDGYELSTSTFLPAGTMNCIGTAQSASTWPTVTATCDAVMCGGQTPVQPYGGVMSPSSPPNGVNWVTGDSVSFTCNGGFTLGGVSSVTCEGVAGTTVTSEWPTHTSFCQGVPCSGIAPSAPVGGTMTPSLPPYDGVSWLAGDSVTFACNSPFHTFSGSASKTCVYDSASGLAAWDETGYTDPACADSTPPTITCIEVDYETDARSSTRLFESVTDVSQSVEYSDSAAMDPSDPIAYYKEDGLTPYSFPQSFEFGKTTLIAEAKDQAGNTARCTLVVNIIDTEAPRILCPNGVFTNQIEDQLPQIFYPAEPVGIDNVDGGDITYTYSKDSGSTFPVGSTIVSVTGSDSSGNSDTCEFSVAVSACPANSKRVSAGTNCICDEGFWQDLTTQEGGGLKAAGYSSTICIDCVQNAWSARGQNHPSACFCKEGFYFVPDDSQPSDTYAYWTQGRCMPCPENADCFGELLGDATAKDATSATLRRLRYRESSEGSVGSDRQDTTMNVTDSATPITEREAGLEEDAESALRALQTSDASTPKLQTYSVEQHSRPRPQDGFALIKSYPDAIVFECELEEACVQTDNQTVYQGEEGGVICGDGMRGPVCSQCESLHQQPTDFQLCSKCPEIGLNALSAVAQFLGLQIFVLGFTAMNVRTADEGVHIIVTRNLFNYIALMAVFTEFELASIQLPEWVSPEIVLPFDAMPGAGDVLTLSCIMQPFIRQAGWQDSDEVFIIVNLFTQAKLFFTIIFCTLVGFLLVTIFHCRAETRRRKAEGFRRRQARHTAALEVDATTRRGASSEEAERGEGQAEEGPEYVGLTAAELRQLKREADYQIQSQRVINIWRYNFKFKKGRPKWITFFSSVMKDMVPVYVISYFFMFENVIEDLIALVKCEPLADGLPRVMSEAPSVRCDSQLYLKWVVVTLIVITVLAFVIPTVLAVMILRGQRKMVGLAARELRPQFYRTFGFLIQGLEPEYAYWEIITIVRKLVVLLVIAYYPGEDPNMRVYSVGILAVFILALQYYVRPYDNRENCLLDRLEEHALCVFLYTLVCFQVSACFLYVAGLAPLTNLAFAIMIFGMNVDYLRRNLMIILLGNAREAYAFILQYKQAEDKEAIVGSRFAVRVVDCALPVADRVALPVMRFIARHTNLWRVTVPEDKPTDNFILRLQNAETEEFLNFPAHRIPAHVLSLWSILQEVTDFWLKEQADGERGEQTAMLQSIQAVQSLQKQGGGKGKGSGEAKLPAASLKRSLSRQSGGSQKEGKKRKRKDRQETLPPPDIPLLPSLQATKMPLYFMEFAVRWSIVTYEHLTHNDELIRSAENVNDLDELLLTAQRLLRPRKMGNYPKGKDKVNTSRGRRGSIVDLHREGTRTDTERRLSLDGPAVPKKSSRRSTAKTAVSSTRGGKMSRVAPSGKAEGRRESDAGSLPESLPSHFREEDRIRKEQEQTQEGDSADPANGRQSSTSSFPVPAPSSPQEPPSAFQGVVSRRRQMIIQGQRGQSLWRPLTRKELILAAKTRRLQALPAAARGRLAKTISKESLDLVGGHLGQQQGVGKVRKGSDVGLNGKKKTKLKGLSPGNVRRGSAAEVLVPVTEEQWTEPETVPLFLFGRKVSATGRSSGFPYDTDVLAHWFAFLAVKNKLVMANFTSYWLKFLAAQSRFLSSKHTAFEDEIAMVLGGQQGEEKFRIMPQLFKESAAFLAATQRNEKFAFEGPSSNQEVRRVVEIPMGKKTAQLVRVCVPLNDTFGSFYTVEGDKRRVVVVEEGERMTVWMKVAEPRQGFGTYKLSVREDGLTGGGEGDEGEDGGISEPERESTIGRGGGGSRWSVNRSSVTKEDLEEEREGHGEGCEGGGEGEEEKEEEGEENRKGEGDEVAIGEAREGEKGGGEGEEGPESGSEEGAGGVPDGGGEDENSDESFEPEAYNRFASQAFNQQLAQLQSSGMREAKKDEEENEDSSSGEESYMAQFRGLLELAKDGMANVSSSGESEAESETEAGGENKEEQKAADTSKSSAPPPDLRPQSPPVVPPRPATVESPPSPTASRQSNRPKTKERDRSGTAYVTQASKMPSEVSEEEEEDSNEGDGGEGDSVVSDSDAPPESIPEEPAE</sequence>
<feature type="repeat" description="RCC1" evidence="9">
    <location>
        <begin position="87"/>
        <end position="134"/>
    </location>
</feature>
<feature type="compositionally biased region" description="Polar residues" evidence="10">
    <location>
        <begin position="2157"/>
        <end position="2167"/>
    </location>
</feature>
<evidence type="ECO:0000256" key="12">
    <source>
        <dbReference type="SAM" id="SignalP"/>
    </source>
</evidence>
<dbReference type="Pfam" id="PF25390">
    <property type="entry name" value="WD40_RLD"/>
    <property type="match status" value="1"/>
</dbReference>
<dbReference type="Gene3D" id="2.10.25.10">
    <property type="entry name" value="Laminin"/>
    <property type="match status" value="9"/>
</dbReference>
<protein>
    <recommendedName>
        <fullName evidence="18">HYR domain-containing protein</fullName>
    </recommendedName>
</protein>
<dbReference type="FunFam" id="2.10.25.10:FF:000038">
    <property type="entry name" value="Fibrillin 2"/>
    <property type="match status" value="2"/>
</dbReference>
<proteinExistence type="predicted"/>
<dbReference type="InterPro" id="IPR000177">
    <property type="entry name" value="Apple"/>
</dbReference>
<dbReference type="EMBL" id="CDMZ01001864">
    <property type="protein sequence ID" value="CEM38567.1"/>
    <property type="molecule type" value="Genomic_DNA"/>
</dbReference>
<feature type="domain" description="Sushi" evidence="15">
    <location>
        <begin position="1627"/>
        <end position="1698"/>
    </location>
</feature>
<keyword evidence="2" id="KW-0964">Secreted</keyword>
<feature type="domain" description="EGF-like" evidence="13">
    <location>
        <begin position="1217"/>
        <end position="1255"/>
    </location>
</feature>
<evidence type="ECO:0000313" key="17">
    <source>
        <dbReference type="EMBL" id="CEM38567.1"/>
    </source>
</evidence>
<feature type="compositionally biased region" description="Basic and acidic residues" evidence="10">
    <location>
        <begin position="2445"/>
        <end position="2461"/>
    </location>
</feature>
<dbReference type="SMART" id="SM00179">
    <property type="entry name" value="EGF_CA"/>
    <property type="match status" value="9"/>
</dbReference>
<feature type="domain" description="EGF-like" evidence="13">
    <location>
        <begin position="1308"/>
        <end position="1348"/>
    </location>
</feature>
<dbReference type="Pfam" id="PF13540">
    <property type="entry name" value="RCC1_2"/>
    <property type="match status" value="1"/>
</dbReference>
<dbReference type="InterPro" id="IPR003410">
    <property type="entry name" value="HYR_dom"/>
</dbReference>
<dbReference type="Gene3D" id="2.130.10.30">
    <property type="entry name" value="Regulator of chromosome condensation 1/beta-lactamase-inhibitor protein II"/>
    <property type="match status" value="2"/>
</dbReference>
<keyword evidence="5" id="KW-0677">Repeat</keyword>
<feature type="transmembrane region" description="Helical" evidence="11">
    <location>
        <begin position="2698"/>
        <end position="2715"/>
    </location>
</feature>
<dbReference type="Pfam" id="PF12661">
    <property type="entry name" value="hEGF"/>
    <property type="match status" value="1"/>
</dbReference>
<dbReference type="SMART" id="SM00032">
    <property type="entry name" value="CCP"/>
    <property type="match status" value="3"/>
</dbReference>
<dbReference type="PROSITE" id="PS00626">
    <property type="entry name" value="RCC1_2"/>
    <property type="match status" value="1"/>
</dbReference>
<evidence type="ECO:0000256" key="4">
    <source>
        <dbReference type="ARBA" id="ARBA00022729"/>
    </source>
</evidence>
<keyword evidence="6" id="KW-1015">Disulfide bond</keyword>
<feature type="repeat" description="RCC1" evidence="9">
    <location>
        <begin position="290"/>
        <end position="342"/>
    </location>
</feature>
<dbReference type="PROSITE" id="PS50923">
    <property type="entry name" value="SUSHI"/>
    <property type="match status" value="2"/>
</dbReference>
<feature type="domain" description="HYR" evidence="14">
    <location>
        <begin position="1939"/>
        <end position="2022"/>
    </location>
</feature>
<feature type="compositionally biased region" description="Pro residues" evidence="10">
    <location>
        <begin position="3664"/>
        <end position="3681"/>
    </location>
</feature>
<evidence type="ECO:0000256" key="1">
    <source>
        <dbReference type="ARBA" id="ARBA00004613"/>
    </source>
</evidence>
<feature type="domain" description="Apple" evidence="16">
    <location>
        <begin position="731"/>
        <end position="814"/>
    </location>
</feature>
<feature type="repeat" description="RCC1" evidence="9">
    <location>
        <begin position="135"/>
        <end position="186"/>
    </location>
</feature>
<dbReference type="PROSITE" id="PS50948">
    <property type="entry name" value="PAN"/>
    <property type="match status" value="3"/>
</dbReference>
<dbReference type="InterPro" id="IPR049883">
    <property type="entry name" value="NOTCH1_EGF-like"/>
</dbReference>
<keyword evidence="11" id="KW-0812">Transmembrane</keyword>
<evidence type="ECO:0000259" key="14">
    <source>
        <dbReference type="PROSITE" id="PS50825"/>
    </source>
</evidence>
<reference evidence="17" key="1">
    <citation type="submission" date="2014-11" db="EMBL/GenBank/DDBJ databases">
        <authorList>
            <person name="Otto D Thomas"/>
            <person name="Naeem Raeece"/>
        </authorList>
    </citation>
    <scope>NUCLEOTIDE SEQUENCE</scope>
</reference>
<evidence type="ECO:0000256" key="9">
    <source>
        <dbReference type="PROSITE-ProRule" id="PRU00235"/>
    </source>
</evidence>
<evidence type="ECO:0000256" key="2">
    <source>
        <dbReference type="ARBA" id="ARBA00022525"/>
    </source>
</evidence>
<dbReference type="CDD" id="cd00033">
    <property type="entry name" value="CCP"/>
    <property type="match status" value="1"/>
</dbReference>
<dbReference type="SMART" id="SM00181">
    <property type="entry name" value="EGF"/>
    <property type="match status" value="13"/>
</dbReference>
<feature type="compositionally biased region" description="Acidic residues" evidence="10">
    <location>
        <begin position="3722"/>
        <end position="3737"/>
    </location>
</feature>
<dbReference type="PRINTS" id="PR00633">
    <property type="entry name" value="RCCNDNSATION"/>
</dbReference>
<dbReference type="SUPFAM" id="SSF57196">
    <property type="entry name" value="EGF/Laminin"/>
    <property type="match status" value="5"/>
</dbReference>
<dbReference type="InterPro" id="IPR001368">
    <property type="entry name" value="TNFR/NGFR_Cys_rich_reg"/>
</dbReference>
<feature type="repeat" description="RCC1" evidence="9">
    <location>
        <begin position="241"/>
        <end position="289"/>
    </location>
</feature>
<dbReference type="VEuPathDB" id="CryptoDB:Cvel_5680"/>
<feature type="signal peptide" evidence="12">
    <location>
        <begin position="1"/>
        <end position="17"/>
    </location>
</feature>
<evidence type="ECO:0000256" key="6">
    <source>
        <dbReference type="ARBA" id="ARBA00023157"/>
    </source>
</evidence>
<feature type="repeat" description="RCC1" evidence="9">
    <location>
        <begin position="37"/>
        <end position="86"/>
    </location>
</feature>
<feature type="region of interest" description="Disordered" evidence="10">
    <location>
        <begin position="2993"/>
        <end position="3137"/>
    </location>
</feature>
<evidence type="ECO:0000256" key="10">
    <source>
        <dbReference type="SAM" id="MobiDB-lite"/>
    </source>
</evidence>
<dbReference type="InterPro" id="IPR051210">
    <property type="entry name" value="Ub_ligase/GEF_domain"/>
</dbReference>
<dbReference type="InterPro" id="IPR009091">
    <property type="entry name" value="RCC1/BLIP-II"/>
</dbReference>
<dbReference type="InterPro" id="IPR000436">
    <property type="entry name" value="Sushi_SCR_CCP_dom"/>
</dbReference>
<evidence type="ECO:0000256" key="8">
    <source>
        <dbReference type="PROSITE-ProRule" id="PRU00076"/>
    </source>
</evidence>
<dbReference type="CDD" id="cd00054">
    <property type="entry name" value="EGF_CA"/>
    <property type="match status" value="8"/>
</dbReference>
<keyword evidence="4 12" id="KW-0732">Signal</keyword>
<feature type="transmembrane region" description="Helical" evidence="11">
    <location>
        <begin position="2398"/>
        <end position="2416"/>
    </location>
</feature>
<dbReference type="PROSITE" id="PS01186">
    <property type="entry name" value="EGF_2"/>
    <property type="match status" value="2"/>
</dbReference>
<dbReference type="InterPro" id="IPR001881">
    <property type="entry name" value="EGF-like_Ca-bd_dom"/>
</dbReference>
<feature type="transmembrane region" description="Helical" evidence="11">
    <location>
        <begin position="2510"/>
        <end position="2531"/>
    </location>
</feature>
<dbReference type="PROSITE" id="PS00010">
    <property type="entry name" value="ASX_HYDROXYL"/>
    <property type="match status" value="8"/>
</dbReference>
<feature type="domain" description="EGF-like" evidence="13">
    <location>
        <begin position="1168"/>
        <end position="1216"/>
    </location>
</feature>
<feature type="transmembrane region" description="Helical" evidence="11">
    <location>
        <begin position="2631"/>
        <end position="2652"/>
    </location>
</feature>
<dbReference type="PROSITE" id="PS50825">
    <property type="entry name" value="HYR"/>
    <property type="match status" value="1"/>
</dbReference>
<name>A0A0G4H481_9ALVE</name>
<organism evidence="17">
    <name type="scientific">Chromera velia CCMP2878</name>
    <dbReference type="NCBI Taxonomy" id="1169474"/>
    <lineage>
        <taxon>Eukaryota</taxon>
        <taxon>Sar</taxon>
        <taxon>Alveolata</taxon>
        <taxon>Colpodellida</taxon>
        <taxon>Chromeraceae</taxon>
        <taxon>Chromera</taxon>
    </lineage>
</organism>
<dbReference type="InterPro" id="IPR000742">
    <property type="entry name" value="EGF"/>
</dbReference>
<feature type="domain" description="Apple" evidence="16">
    <location>
        <begin position="816"/>
        <end position="883"/>
    </location>
</feature>
<feature type="region of interest" description="Disordered" evidence="10">
    <location>
        <begin position="2445"/>
        <end position="2466"/>
    </location>
</feature>
<dbReference type="FunFam" id="2.10.25.10:FF:000014">
    <property type="entry name" value="Latent-transforming growth factor beta-binding protein 3"/>
    <property type="match status" value="1"/>
</dbReference>
<feature type="domain" description="EGF-like" evidence="13">
    <location>
        <begin position="683"/>
        <end position="721"/>
    </location>
</feature>
<evidence type="ECO:0000256" key="7">
    <source>
        <dbReference type="ARBA" id="ARBA00023180"/>
    </source>
</evidence>
<feature type="domain" description="Apple" evidence="16">
    <location>
        <begin position="1051"/>
        <end position="1124"/>
    </location>
</feature>
<evidence type="ECO:0008006" key="18">
    <source>
        <dbReference type="Google" id="ProtNLM"/>
    </source>
</evidence>
<keyword evidence="7" id="KW-0325">Glycoprotein</keyword>
<dbReference type="PANTHER" id="PTHR22870:SF466">
    <property type="entry name" value="ANKYRIN REPEAT-CONTAINING PROTEIN"/>
    <property type="match status" value="1"/>
</dbReference>
<feature type="transmembrane region" description="Helical" evidence="11">
    <location>
        <begin position="2573"/>
        <end position="2597"/>
    </location>
</feature>
<dbReference type="InterPro" id="IPR013032">
    <property type="entry name" value="EGF-like_CS"/>
</dbReference>
<keyword evidence="3 8" id="KW-0245">EGF-like domain</keyword>
<dbReference type="InterPro" id="IPR018097">
    <property type="entry name" value="EGF_Ca-bd_CS"/>
</dbReference>
<feature type="compositionally biased region" description="Acidic residues" evidence="10">
    <location>
        <begin position="3539"/>
        <end position="3548"/>
    </location>
</feature>
<dbReference type="InterPro" id="IPR003609">
    <property type="entry name" value="Pan_app"/>
</dbReference>
<feature type="compositionally biased region" description="Polar residues" evidence="10">
    <location>
        <begin position="3577"/>
        <end position="3593"/>
    </location>
</feature>
<evidence type="ECO:0000256" key="3">
    <source>
        <dbReference type="ARBA" id="ARBA00022536"/>
    </source>
</evidence>
<feature type="region of interest" description="Disordered" evidence="10">
    <location>
        <begin position="2141"/>
        <end position="2178"/>
    </location>
</feature>
<dbReference type="PROSITE" id="PS50026">
    <property type="entry name" value="EGF_3"/>
    <property type="match status" value="8"/>
</dbReference>
<dbReference type="SMART" id="SM00223">
    <property type="entry name" value="APPLE"/>
    <property type="match status" value="4"/>
</dbReference>
<feature type="region of interest" description="Disordered" evidence="10">
    <location>
        <begin position="3204"/>
        <end position="3230"/>
    </location>
</feature>
<feature type="transmembrane region" description="Helical" evidence="11">
    <location>
        <begin position="2658"/>
        <end position="2677"/>
    </location>
</feature>
<evidence type="ECO:0000256" key="11">
    <source>
        <dbReference type="SAM" id="Phobius"/>
    </source>
</evidence>
<dbReference type="GO" id="GO:0005509">
    <property type="term" value="F:calcium ion binding"/>
    <property type="evidence" value="ECO:0007669"/>
    <property type="project" value="InterPro"/>
</dbReference>
<dbReference type="Gene3D" id="3.50.4.10">
    <property type="entry name" value="Hepatocyte Growth Factor"/>
    <property type="match status" value="4"/>
</dbReference>
<dbReference type="SUPFAM" id="SSF57414">
    <property type="entry name" value="Hairpin loop containing domain-like"/>
    <property type="match status" value="3"/>
</dbReference>
<dbReference type="SMART" id="SM00208">
    <property type="entry name" value="TNFR"/>
    <property type="match status" value="7"/>
</dbReference>